<proteinExistence type="predicted"/>
<reference evidence="1" key="2">
    <citation type="submission" date="2017-11" db="EMBL/GenBank/DDBJ databases">
        <title>Coralsnake Venomics: Analyses of Venom Gland Transcriptomes and Proteomes of Six Brazilian Taxa.</title>
        <authorList>
            <person name="Aird S.D."/>
            <person name="Jorge da Silva N."/>
            <person name="Qiu L."/>
            <person name="Villar-Briones A."/>
            <person name="Aparecida-Saddi V."/>
            <person name="Campos-Telles M.P."/>
            <person name="Grau M."/>
            <person name="Mikheyev A.S."/>
        </authorList>
    </citation>
    <scope>NUCLEOTIDE SEQUENCE</scope>
    <source>
        <tissue evidence="1">Venom_gland</tissue>
    </source>
</reference>
<accession>A0A2D4IBK5</accession>
<protein>
    <submittedName>
        <fullName evidence="1">Uncharacterized protein</fullName>
    </submittedName>
</protein>
<organism evidence="1">
    <name type="scientific">Micrurus lemniscatus lemniscatus</name>
    <dbReference type="NCBI Taxonomy" id="129467"/>
    <lineage>
        <taxon>Eukaryota</taxon>
        <taxon>Metazoa</taxon>
        <taxon>Chordata</taxon>
        <taxon>Craniata</taxon>
        <taxon>Vertebrata</taxon>
        <taxon>Euteleostomi</taxon>
        <taxon>Lepidosauria</taxon>
        <taxon>Squamata</taxon>
        <taxon>Bifurcata</taxon>
        <taxon>Unidentata</taxon>
        <taxon>Episquamata</taxon>
        <taxon>Toxicofera</taxon>
        <taxon>Serpentes</taxon>
        <taxon>Colubroidea</taxon>
        <taxon>Elapidae</taxon>
        <taxon>Elapinae</taxon>
        <taxon>Micrurus</taxon>
    </lineage>
</organism>
<dbReference type="AlphaFoldDB" id="A0A2D4IBK5"/>
<dbReference type="EMBL" id="IACK01082377">
    <property type="protein sequence ID" value="LAA81589.1"/>
    <property type="molecule type" value="Transcribed_RNA"/>
</dbReference>
<name>A0A2D4IBK5_MICLE</name>
<evidence type="ECO:0000313" key="1">
    <source>
        <dbReference type="EMBL" id="LAA81589.1"/>
    </source>
</evidence>
<sequence length="175" mass="19976">MHPILNWKCCERPNFGVEWQHLLLFQQKGSGTSQVPPPCPVACKHFTLTLCAIFRKTEGVQGHVLENRMHSEQWQHDHLSVTPARKRPSFPSSLAGVELLHPACIFVLIRMYLFIHTIYSRGIAINFPKGPHEKLGRMLPPCPLLPSLCCCHLTTTPSATCYRRPDRRNQCPVQF</sequence>
<reference evidence="1" key="1">
    <citation type="submission" date="2017-07" db="EMBL/GenBank/DDBJ databases">
        <authorList>
            <person name="Mikheyev A."/>
            <person name="Grau M."/>
        </authorList>
    </citation>
    <scope>NUCLEOTIDE SEQUENCE</scope>
    <source>
        <tissue evidence="1">Venom_gland</tissue>
    </source>
</reference>